<sequence>MRTVELPAGERIPALGQGTWYFAERPDRRAAEIRSLRTGLDLGLTVVDTAEMYADGAAEELTGEAIAGRRDDVFLVSKVLPHHATRRGTVQACQQSLRRLGTDRLDMYLLHWRGSVPLGDTLAGFADLMEAGLIRYWGVSNFDTADIAELEAVPGGGSFSTDQVLYNLSRRGPEYDLLPYLRARRLPTMAYSPVEQGRLLGVPALAAVARRRGATPAQIALAWVLRDGDVCAIPRTANPEHVRENAAAAEMRLTDGDLADLDAAFPPPTHKVPLELL</sequence>
<dbReference type="PRINTS" id="PR00069">
    <property type="entry name" value="ALDKETRDTASE"/>
</dbReference>
<keyword evidence="3" id="KW-1185">Reference proteome</keyword>
<dbReference type="InterPro" id="IPR023210">
    <property type="entry name" value="NADP_OxRdtase_dom"/>
</dbReference>
<protein>
    <submittedName>
        <fullName evidence="2">Aldo/keto reductase</fullName>
    </submittedName>
</protein>
<dbReference type="InterPro" id="IPR036812">
    <property type="entry name" value="NAD(P)_OxRdtase_dom_sf"/>
</dbReference>
<dbReference type="EMBL" id="JBHUCP010000004">
    <property type="protein sequence ID" value="MFD1529206.1"/>
    <property type="molecule type" value="Genomic_DNA"/>
</dbReference>
<reference evidence="3" key="1">
    <citation type="journal article" date="2019" name="Int. J. Syst. Evol. Microbiol.">
        <title>The Global Catalogue of Microorganisms (GCM) 10K type strain sequencing project: providing services to taxonomists for standard genome sequencing and annotation.</title>
        <authorList>
            <consortium name="The Broad Institute Genomics Platform"/>
            <consortium name="The Broad Institute Genome Sequencing Center for Infectious Disease"/>
            <person name="Wu L."/>
            <person name="Ma J."/>
        </authorList>
    </citation>
    <scope>NUCLEOTIDE SEQUENCE [LARGE SCALE GENOMIC DNA]</scope>
    <source>
        <strain evidence="3">JCM 12165</strain>
    </source>
</reference>
<feature type="domain" description="NADP-dependent oxidoreductase" evidence="1">
    <location>
        <begin position="15"/>
        <end position="263"/>
    </location>
</feature>
<name>A0ABW4FF74_9PSEU</name>
<gene>
    <name evidence="2" type="ORF">ACFSCY_07110</name>
</gene>
<evidence type="ECO:0000313" key="2">
    <source>
        <dbReference type="EMBL" id="MFD1529206.1"/>
    </source>
</evidence>
<dbReference type="RefSeq" id="WP_343975295.1">
    <property type="nucleotide sequence ID" value="NZ_BAAAJG010000008.1"/>
</dbReference>
<dbReference type="PANTHER" id="PTHR43638">
    <property type="entry name" value="OXIDOREDUCTASE, ALDO/KETO REDUCTASE FAMILY PROTEIN"/>
    <property type="match status" value="1"/>
</dbReference>
<dbReference type="SUPFAM" id="SSF51430">
    <property type="entry name" value="NAD(P)-linked oxidoreductase"/>
    <property type="match status" value="1"/>
</dbReference>
<evidence type="ECO:0000259" key="1">
    <source>
        <dbReference type="Pfam" id="PF00248"/>
    </source>
</evidence>
<comment type="caution">
    <text evidence="2">The sequence shown here is derived from an EMBL/GenBank/DDBJ whole genome shotgun (WGS) entry which is preliminary data.</text>
</comment>
<dbReference type="Gene3D" id="3.20.20.100">
    <property type="entry name" value="NADP-dependent oxidoreductase domain"/>
    <property type="match status" value="1"/>
</dbReference>
<proteinExistence type="predicted"/>
<dbReference type="Proteomes" id="UP001597145">
    <property type="component" value="Unassembled WGS sequence"/>
</dbReference>
<evidence type="ECO:0000313" key="3">
    <source>
        <dbReference type="Proteomes" id="UP001597145"/>
    </source>
</evidence>
<dbReference type="PANTHER" id="PTHR43638:SF3">
    <property type="entry name" value="ALDEHYDE REDUCTASE"/>
    <property type="match status" value="1"/>
</dbReference>
<accession>A0ABW4FF74</accession>
<dbReference type="InterPro" id="IPR020471">
    <property type="entry name" value="AKR"/>
</dbReference>
<dbReference type="Pfam" id="PF00248">
    <property type="entry name" value="Aldo_ket_red"/>
    <property type="match status" value="1"/>
</dbReference>
<organism evidence="2 3">
    <name type="scientific">Pseudonocardia aurantiaca</name>
    <dbReference type="NCBI Taxonomy" id="75290"/>
    <lineage>
        <taxon>Bacteria</taxon>
        <taxon>Bacillati</taxon>
        <taxon>Actinomycetota</taxon>
        <taxon>Actinomycetes</taxon>
        <taxon>Pseudonocardiales</taxon>
        <taxon>Pseudonocardiaceae</taxon>
        <taxon>Pseudonocardia</taxon>
    </lineage>
</organism>
<dbReference type="CDD" id="cd19138">
    <property type="entry name" value="AKR_YeaE"/>
    <property type="match status" value="1"/>
</dbReference>